<sequence>MAGYQFGHIATFSLKGNSLSFGVKEIAAEAARLEGAHPHVEEPLPPIHLAGLFPPQEVPEEIRRRVAEAKANLKGKRSPEGTVLRIRADTHVMEAQVHSHPAYTKRSPEEHDGEERPCLEDPLWHDRYERWRDDLLDWIARDAEERGLEILSIVEHRDESHPHIHAMLVPLQTEDNPRMDAKRTHPGHAAQALAKADASKRLSEERIDAERDEIDRESEPVQQPTRRGSDIGRRKPRKRRSAPRRARPGPTAEQRKAINKEGALAYKAAMRGWQTKLYDGLSVRHGLARVGPGLERVPRAVWRRKQAENEAVMISRENAMTIQTVADNFKERALGAAEQERLANSEVQRLKEQTEALADGICEANELIERGGQAAVRNASLREESAALERKIATLASEAVAAEQKLKAAESAEARQLAAEKETAESEARLNALRSQTTALLERQAISVAEREQFEDDRKTLKADRDELKTVRKDVRSREQRILLKENMLKAKSDGLEAWAEGRLTVEDGNLVLKDPEKTRSELDPELRAFRRVEEWLLPQLKKLDSAFRGRISQTMANLTEVVKVTVKAWADGLVFRSSKYDDGIALNVKAPDDAQKLRDQISGYRDLVISIIKELPNLNLVHHVRALAKENKVMLTEAEGREVRTMNAALRQLPGKGKE</sequence>
<dbReference type="Proteomes" id="UP000290057">
    <property type="component" value="Chromosome"/>
</dbReference>
<feature type="region of interest" description="Disordered" evidence="2">
    <location>
        <begin position="177"/>
        <end position="258"/>
    </location>
</feature>
<protein>
    <submittedName>
        <fullName evidence="3">Uncharacterized protein</fullName>
    </submittedName>
</protein>
<evidence type="ECO:0000313" key="3">
    <source>
        <dbReference type="EMBL" id="BBI19336.1"/>
    </source>
</evidence>
<proteinExistence type="predicted"/>
<feature type="region of interest" description="Disordered" evidence="2">
    <location>
        <begin position="96"/>
        <end position="119"/>
    </location>
</feature>
<dbReference type="EMBL" id="AP019389">
    <property type="protein sequence ID" value="BBI19336.1"/>
    <property type="molecule type" value="Genomic_DNA"/>
</dbReference>
<accession>A0A3T1CED9</accession>
<keyword evidence="1" id="KW-0175">Coiled coil</keyword>
<evidence type="ECO:0000256" key="2">
    <source>
        <dbReference type="SAM" id="MobiDB-lite"/>
    </source>
</evidence>
<feature type="compositionally biased region" description="Basic and acidic residues" evidence="2">
    <location>
        <begin position="197"/>
        <end position="219"/>
    </location>
</feature>
<gene>
    <name evidence="3" type="ORF">EKJ_01830</name>
</gene>
<feature type="coiled-coil region" evidence="1">
    <location>
        <begin position="378"/>
        <end position="427"/>
    </location>
</feature>
<dbReference type="AlphaFoldDB" id="A0A3T1CED9"/>
<evidence type="ECO:0000313" key="4">
    <source>
        <dbReference type="Proteomes" id="UP000290057"/>
    </source>
</evidence>
<dbReference type="RefSeq" id="WP_130585581.1">
    <property type="nucleotide sequence ID" value="NZ_AP019389.1"/>
</dbReference>
<feature type="compositionally biased region" description="Basic residues" evidence="2">
    <location>
        <begin position="234"/>
        <end position="247"/>
    </location>
</feature>
<name>A0A3T1CED9_9SPHN</name>
<organism evidence="3 4">
    <name type="scientific">Qipengyuania flava</name>
    <dbReference type="NCBI Taxonomy" id="192812"/>
    <lineage>
        <taxon>Bacteria</taxon>
        <taxon>Pseudomonadati</taxon>
        <taxon>Pseudomonadota</taxon>
        <taxon>Alphaproteobacteria</taxon>
        <taxon>Sphingomonadales</taxon>
        <taxon>Erythrobacteraceae</taxon>
        <taxon>Qipengyuania</taxon>
    </lineage>
</organism>
<reference evidence="3 4" key="1">
    <citation type="submission" date="2019-01" db="EMBL/GenBank/DDBJ databases">
        <title>Complete genome sequence of Erythrobacter flavus KJ5.</title>
        <authorList>
            <person name="Kanesaki Y."/>
            <person name="Brotosudarmo T."/>
            <person name="Moriuchi R."/>
            <person name="Awai K."/>
        </authorList>
    </citation>
    <scope>NUCLEOTIDE SEQUENCE [LARGE SCALE GENOMIC DNA]</scope>
    <source>
        <strain evidence="3 4">KJ5</strain>
    </source>
</reference>
<keyword evidence="4" id="KW-1185">Reference proteome</keyword>
<feature type="compositionally biased region" description="Basic and acidic residues" evidence="2">
    <location>
        <begin position="106"/>
        <end position="119"/>
    </location>
</feature>
<evidence type="ECO:0000256" key="1">
    <source>
        <dbReference type="SAM" id="Coils"/>
    </source>
</evidence>
<dbReference type="Gene3D" id="3.30.930.30">
    <property type="match status" value="1"/>
</dbReference>